<dbReference type="Proteomes" id="UP000712600">
    <property type="component" value="Unassembled WGS sequence"/>
</dbReference>
<dbReference type="CDD" id="cd00167">
    <property type="entry name" value="SANT"/>
    <property type="match status" value="1"/>
</dbReference>
<dbReference type="PANTHER" id="PTHR14000">
    <property type="entry name" value="FINGER CCCH DOMAIN PROTEIN, PUTATIVE (DUF3755)-RELATED"/>
    <property type="match status" value="1"/>
</dbReference>
<name>A0A8S9Q1M9_BRACR</name>
<evidence type="ECO:0008006" key="4">
    <source>
        <dbReference type="Google" id="ProtNLM"/>
    </source>
</evidence>
<comment type="caution">
    <text evidence="2">The sequence shown here is derived from an EMBL/GenBank/DDBJ whole genome shotgun (WGS) entry which is preliminary data.</text>
</comment>
<evidence type="ECO:0000256" key="1">
    <source>
        <dbReference type="SAM" id="MobiDB-lite"/>
    </source>
</evidence>
<feature type="compositionally biased region" description="Low complexity" evidence="1">
    <location>
        <begin position="51"/>
        <end position="63"/>
    </location>
</feature>
<dbReference type="PANTHER" id="PTHR14000:SF11">
    <property type="entry name" value="MYB-LIKE DOMAIN-CONTAINING PROTEIN"/>
    <property type="match status" value="1"/>
</dbReference>
<organism evidence="2 3">
    <name type="scientific">Brassica cretica</name>
    <name type="common">Mustard</name>
    <dbReference type="NCBI Taxonomy" id="69181"/>
    <lineage>
        <taxon>Eukaryota</taxon>
        <taxon>Viridiplantae</taxon>
        <taxon>Streptophyta</taxon>
        <taxon>Embryophyta</taxon>
        <taxon>Tracheophyta</taxon>
        <taxon>Spermatophyta</taxon>
        <taxon>Magnoliopsida</taxon>
        <taxon>eudicotyledons</taxon>
        <taxon>Gunneridae</taxon>
        <taxon>Pentapetalae</taxon>
        <taxon>rosids</taxon>
        <taxon>malvids</taxon>
        <taxon>Brassicales</taxon>
        <taxon>Brassicaceae</taxon>
        <taxon>Brassiceae</taxon>
        <taxon>Brassica</taxon>
    </lineage>
</organism>
<dbReference type="Gene3D" id="1.10.10.60">
    <property type="entry name" value="Homeodomain-like"/>
    <property type="match status" value="1"/>
</dbReference>
<proteinExistence type="predicted"/>
<dbReference type="Pfam" id="PF12579">
    <property type="entry name" value="DUF3755"/>
    <property type="match status" value="1"/>
</dbReference>
<sequence>MWMATRSSSGFPHESINLQSLSSSEMMPMGPYFGRSGSLLGMNMISNVQNGNSSNSSLDSGSGIKPETSLASEWSTEEQLKLEVGLEKYKDKPSIIKYIKIAATLPDKTVRDVALRCRWITDKQTGLSSRKTSVLPDSMASYPLLMPFTSSSNKHITSEDLSGHAISLLEQNVRALSQIRANLSSYKVHDNIDLFCQTRNNLITIQNDMNNMPGLMSQMPPLPVAINDNLSATLLSNSTLAMPLNTMKNGGFHMKQEPSG</sequence>
<accession>A0A8S9Q1M9</accession>
<reference evidence="2" key="1">
    <citation type="submission" date="2019-12" db="EMBL/GenBank/DDBJ databases">
        <title>Genome sequencing and annotation of Brassica cretica.</title>
        <authorList>
            <person name="Studholme D.J."/>
            <person name="Sarris P."/>
        </authorList>
    </citation>
    <scope>NUCLEOTIDE SEQUENCE</scope>
    <source>
        <strain evidence="2">PFS-109/04</strain>
        <tissue evidence="2">Leaf</tissue>
    </source>
</reference>
<dbReference type="InterPro" id="IPR022228">
    <property type="entry name" value="DUF3755"/>
</dbReference>
<dbReference type="InterPro" id="IPR001005">
    <property type="entry name" value="SANT/Myb"/>
</dbReference>
<dbReference type="EMBL" id="QGKX02001347">
    <property type="protein sequence ID" value="KAF3525911.1"/>
    <property type="molecule type" value="Genomic_DNA"/>
</dbReference>
<evidence type="ECO:0000313" key="3">
    <source>
        <dbReference type="Proteomes" id="UP000712600"/>
    </source>
</evidence>
<feature type="region of interest" description="Disordered" evidence="1">
    <location>
        <begin position="51"/>
        <end position="70"/>
    </location>
</feature>
<protein>
    <recommendedName>
        <fullName evidence="4">Myb-like domain-containing protein</fullName>
    </recommendedName>
</protein>
<gene>
    <name evidence="2" type="ORF">F2Q69_00051018</name>
</gene>
<evidence type="ECO:0000313" key="2">
    <source>
        <dbReference type="EMBL" id="KAF3525911.1"/>
    </source>
</evidence>
<dbReference type="AlphaFoldDB" id="A0A8S9Q1M9"/>